<dbReference type="InterPro" id="IPR011990">
    <property type="entry name" value="TPR-like_helical_dom_sf"/>
</dbReference>
<dbReference type="Gene3D" id="1.25.40.1040">
    <property type="match status" value="1"/>
</dbReference>
<organism evidence="4 5">
    <name type="scientific">Trichosporon asahii var. asahii (strain ATCC 90039 / CBS 2479 / JCM 2466 / KCTC 7840 / NBRC 103889/ NCYC 2677 / UAMH 7654)</name>
    <name type="common">Yeast</name>
    <dbReference type="NCBI Taxonomy" id="1186058"/>
    <lineage>
        <taxon>Eukaryota</taxon>
        <taxon>Fungi</taxon>
        <taxon>Dikarya</taxon>
        <taxon>Basidiomycota</taxon>
        <taxon>Agaricomycotina</taxon>
        <taxon>Tremellomycetes</taxon>
        <taxon>Trichosporonales</taxon>
        <taxon>Trichosporonaceae</taxon>
        <taxon>Trichosporon</taxon>
    </lineage>
</organism>
<proteinExistence type="predicted"/>
<dbReference type="SMART" id="SM00028">
    <property type="entry name" value="TPR"/>
    <property type="match status" value="4"/>
</dbReference>
<dbReference type="VEuPathDB" id="FungiDB:A1Q1_06647"/>
<dbReference type="SUPFAM" id="SSF48452">
    <property type="entry name" value="TPR-like"/>
    <property type="match status" value="2"/>
</dbReference>
<name>J6F520_TRIAS</name>
<keyword evidence="2" id="KW-0802">TPR repeat</keyword>
<dbReference type="PANTHER" id="PTHR22767">
    <property type="entry name" value="N-TERMINAL ACETYLTRANSFERASE-RELATED"/>
    <property type="match status" value="1"/>
</dbReference>
<gene>
    <name evidence="4" type="ORF">A1Q1_06647</name>
</gene>
<dbReference type="InterPro" id="IPR019734">
    <property type="entry name" value="TPR_rpt"/>
</dbReference>
<evidence type="ECO:0008006" key="6">
    <source>
        <dbReference type="Google" id="ProtNLM"/>
    </source>
</evidence>
<dbReference type="EMBL" id="ALBS01000034">
    <property type="protein sequence ID" value="EJT52109.1"/>
    <property type="molecule type" value="Genomic_DNA"/>
</dbReference>
<keyword evidence="1" id="KW-0677">Repeat</keyword>
<protein>
    <recommendedName>
        <fullName evidence="6">Peptide alpha-N-acetyltransferase</fullName>
    </recommendedName>
</protein>
<dbReference type="KEGG" id="tasa:A1Q1_06647"/>
<dbReference type="Proteomes" id="UP000002748">
    <property type="component" value="Unassembled WGS sequence"/>
</dbReference>
<sequence length="856" mass="95631">MNAHGIPKHRQLPDKEAKLFKEVLTQYELKQYKKGIKAADTILKKYPNHGGELLWALTIHSSLPFPPTASSAAKAEEAEEMARLGVRKDITSHITWHVLGILAKSRRDWTEASKAFAMARKQDPDNIPVLRDAISLATHTRNYPLAIETRHHYLLLRPQIRSSWLGLMIAHELHGDYEEALAVFDDYKNTLNKEGGTAPERAQVLLHVIKMCIAAGKFQSGLDRLEKGVEDGTISPRGEVSELKAQLLVELGRKQEAEDAYRVLLEQNSDNLKYYRGFLRTLGYDITKPLDASAIDHVLKQLDGFAETYPRSSAPRRLPLDVAEGEEFKKRAREYIVRGLERGVPSLFVDVKGVYRDTAKLLAVGEIMDEIISKLESETSLHGDDTIPPPTTLLWAYYFKALHLSHPLNPKPDYAKALDLIDVALKHTPTLPEIYMAKAMILKRAGDVQAAAEAMEEARLLDGQDRFLNSKAAKYWLRANNIEKAEELLAMFTKKDVTATQDLTDMQCLWFLTEEGDAHNRSGKLGMALKRYQALVTVFQEYEDDQYDFHSYCMRRMTFSAYVDLIKYEDTIRQHPAFFHSAFAAIDIYIRISDDPDLTVEHLTPEQEAERKKAAKKAQKAEQKARKAAAASGEKKDEAPPPDQDPRGEKLLKTETPLDDGLKLWARLQQNHASRIETWLAGFELHLRKEQYLLALRDLREAAAIDKSGAGLLPALVEFREVIKKAKLAESVKKAIDEILPSLIGETDAAALVKESLAAHPNSPEHIAAAAKALKASGAPATEVESVLEQLAGPGTPPNLTVMRNALNLLPAAEQPKLKAAFHKAYPLAFDFATDEEKAARVKAPEAEAVDGKADV</sequence>
<dbReference type="Pfam" id="PF12569">
    <property type="entry name" value="NatA_aux_su"/>
    <property type="match status" value="1"/>
</dbReference>
<dbReference type="PANTHER" id="PTHR22767:SF2">
    <property type="entry name" value="N(ALPHA)-ACETYLTRANSFERASE 15_16, ISOFORM A"/>
    <property type="match status" value="1"/>
</dbReference>
<accession>J6F520</accession>
<dbReference type="GO" id="GO:0031415">
    <property type="term" value="C:NatA complex"/>
    <property type="evidence" value="ECO:0007669"/>
    <property type="project" value="TreeGrafter"/>
</dbReference>
<dbReference type="AlphaFoldDB" id="J6F520"/>
<dbReference type="OrthoDB" id="10263032at2759"/>
<dbReference type="HOGENOM" id="CLU_006686_0_0_1"/>
<dbReference type="PIRSF" id="PIRSF000422">
    <property type="entry name" value="N-terminal-AcTrfase-A_aux_su"/>
    <property type="match status" value="1"/>
</dbReference>
<feature type="region of interest" description="Disordered" evidence="3">
    <location>
        <begin position="605"/>
        <end position="651"/>
    </location>
</feature>
<reference evidence="4 5" key="1">
    <citation type="journal article" date="2012" name="Eukaryot. Cell">
        <title>Draft genome sequence of CBS 2479, the standard type strain of Trichosporon asahii.</title>
        <authorList>
            <person name="Yang R.Y."/>
            <person name="Li H.T."/>
            <person name="Zhu H."/>
            <person name="Zhou G.P."/>
            <person name="Wang M."/>
            <person name="Wang L."/>
        </authorList>
    </citation>
    <scope>NUCLEOTIDE SEQUENCE [LARGE SCALE GENOMIC DNA]</scope>
    <source>
        <strain evidence="5">ATCC 90039 / CBS 2479 / JCM 2466 / KCTC 7840 / NCYC 2677 / UAMH 7654</strain>
    </source>
</reference>
<dbReference type="GeneID" id="25990159"/>
<dbReference type="InterPro" id="IPR021183">
    <property type="entry name" value="NatA_aux_su"/>
</dbReference>
<feature type="compositionally biased region" description="Basic and acidic residues" evidence="3">
    <location>
        <begin position="633"/>
        <end position="651"/>
    </location>
</feature>
<dbReference type="Gene3D" id="1.25.40.1010">
    <property type="match status" value="1"/>
</dbReference>
<evidence type="ECO:0000313" key="4">
    <source>
        <dbReference type="EMBL" id="EJT52109.1"/>
    </source>
</evidence>
<comment type="caution">
    <text evidence="4">The sequence shown here is derived from an EMBL/GenBank/DDBJ whole genome shotgun (WGS) entry which is preliminary data.</text>
</comment>
<evidence type="ECO:0000256" key="3">
    <source>
        <dbReference type="SAM" id="MobiDB-lite"/>
    </source>
</evidence>
<dbReference type="RefSeq" id="XP_014183171.1">
    <property type="nucleotide sequence ID" value="XM_014327696.1"/>
</dbReference>
<evidence type="ECO:0000256" key="1">
    <source>
        <dbReference type="ARBA" id="ARBA00022737"/>
    </source>
</evidence>
<evidence type="ECO:0000313" key="5">
    <source>
        <dbReference type="Proteomes" id="UP000002748"/>
    </source>
</evidence>
<evidence type="ECO:0000256" key="2">
    <source>
        <dbReference type="ARBA" id="ARBA00022803"/>
    </source>
</evidence>